<accession>U5QCM7</accession>
<dbReference type="CDD" id="cd01029">
    <property type="entry name" value="TOPRIM_primases"/>
    <property type="match status" value="1"/>
</dbReference>
<dbReference type="HOGENOM" id="CLU_430138_0_0_3"/>
<protein>
    <submittedName>
        <fullName evidence="1">RecA-family ATPase</fullName>
    </submittedName>
</protein>
<dbReference type="InterPro" id="IPR027417">
    <property type="entry name" value="P-loop_NTPase"/>
</dbReference>
<proteinExistence type="predicted"/>
<dbReference type="eggNOG" id="COG1066">
    <property type="taxonomic scope" value="Bacteria"/>
</dbReference>
<sequence length="655" mass="71409">MGGIFAPTTGQNGHRAPANSRRVVATHVYEDTEGKPAYRVCRTDPKGFFQQRYAGGTWQNGMAGVDRIPYRLPEVIAADLVVVVEGEKDVDRAYASGLIDLLSEQTGLKVAATCNAQGAGKWGAGWGVKYFAGKQVVILPDNDEPGQQHARQVVADLTGHAQAVAALNLPGLPPKGDLSDWLDSGRTAPEVAALIVAALEHPEREQQSRPSASAFSLADALDTGEYTPPHEEAIVERVLLARSVTILNGPPKVFKTCVATYLAACISKGEPFYGLATRQARVLYVAADVDHARMQRQLDVIDPFWRQRKQISLPILEKLPAKRLRLPMDGEILADLLRASRASVLVLDTFRRVVQDGLDPDKNKDISMFMGWLVAFAQQHGVAILLINHTNKGGRRVSGAGAFESDCQIEVLLNRVREKDAPRRQFLWLRPGVTRVREFEPIFLIPPVPREDDDGHAPPAAPLQELGAVGRVAIVNPYDDDGEGQQGTLAGKALELLKERPGHWFFTRQVAEALDVADNHARKELGKLLSAGLIERQGGATTPAQWRAPALAPSEIGVRGAGIESLRINTRTSHPQITECEQVDKRAAVAQREGSCLRHRATGRIWRIARVTLEEVHLIADDTGEPWPGGAIELAALSQFDVLEVQHEQPAAAQS</sequence>
<evidence type="ECO:0000313" key="1">
    <source>
        <dbReference type="EMBL" id="AGY56631.1"/>
    </source>
</evidence>
<organism evidence="1 2">
    <name type="scientific">Gloeobacter kilaueensis (strain ATCC BAA-2537 / CCAP 1431/1 / ULC 316 / JS1)</name>
    <dbReference type="NCBI Taxonomy" id="1183438"/>
    <lineage>
        <taxon>Bacteria</taxon>
        <taxon>Bacillati</taxon>
        <taxon>Cyanobacteriota</taxon>
        <taxon>Cyanophyceae</taxon>
        <taxon>Gloeobacterales</taxon>
        <taxon>Gloeobacteraceae</taxon>
        <taxon>Gloeobacter</taxon>
    </lineage>
</organism>
<dbReference type="KEGG" id="glj:GKIL_0384"/>
<dbReference type="Gene3D" id="3.40.50.300">
    <property type="entry name" value="P-loop containing nucleotide triphosphate hydrolases"/>
    <property type="match status" value="1"/>
</dbReference>
<dbReference type="SUPFAM" id="SSF52540">
    <property type="entry name" value="P-loop containing nucleoside triphosphate hydrolases"/>
    <property type="match status" value="1"/>
</dbReference>
<dbReference type="Pfam" id="PF13481">
    <property type="entry name" value="AAA_25"/>
    <property type="match status" value="1"/>
</dbReference>
<dbReference type="AlphaFoldDB" id="U5QCM7"/>
<dbReference type="EMBL" id="CP003587">
    <property type="protein sequence ID" value="AGY56631.1"/>
    <property type="molecule type" value="Genomic_DNA"/>
</dbReference>
<gene>
    <name evidence="1" type="ORF">GKIL_0384</name>
</gene>
<keyword evidence="2" id="KW-1185">Reference proteome</keyword>
<name>U5QCM7_GLOK1</name>
<dbReference type="InterPro" id="IPR034154">
    <property type="entry name" value="TOPRIM_DnaG/twinkle"/>
</dbReference>
<evidence type="ECO:0000313" key="2">
    <source>
        <dbReference type="Proteomes" id="UP000017396"/>
    </source>
</evidence>
<dbReference type="Gene3D" id="3.40.1360.10">
    <property type="match status" value="1"/>
</dbReference>
<reference evidence="1 2" key="1">
    <citation type="journal article" date="2013" name="PLoS ONE">
        <title>Cultivation and Complete Genome Sequencing of Gloeobacter kilaueensis sp. nov., from a Lava Cave in Kilauea Caldera, Hawai'i.</title>
        <authorList>
            <person name="Saw J.H."/>
            <person name="Schatz M."/>
            <person name="Brown M.V."/>
            <person name="Kunkel D.D."/>
            <person name="Foster J.S."/>
            <person name="Shick H."/>
            <person name="Christensen S."/>
            <person name="Hou S."/>
            <person name="Wan X."/>
            <person name="Donachie S.P."/>
        </authorList>
    </citation>
    <scope>NUCLEOTIDE SEQUENCE [LARGE SCALE GENOMIC DNA]</scope>
    <source>
        <strain evidence="2">JS</strain>
    </source>
</reference>
<dbReference type="eggNOG" id="COG0358">
    <property type="taxonomic scope" value="Bacteria"/>
</dbReference>
<dbReference type="STRING" id="1183438.GKIL_0384"/>
<dbReference type="Proteomes" id="UP000017396">
    <property type="component" value="Chromosome"/>
</dbReference>